<keyword evidence="3" id="KW-0479">Metal-binding</keyword>
<accession>A0ABQ5UQ99</accession>
<evidence type="ECO:0000259" key="10">
    <source>
        <dbReference type="Pfam" id="PF11975"/>
    </source>
</evidence>
<dbReference type="Gene3D" id="3.90.1820.10">
    <property type="entry name" value="AglA-like glucosidase"/>
    <property type="match status" value="1"/>
</dbReference>
<evidence type="ECO:0000256" key="8">
    <source>
        <dbReference type="ARBA" id="ARBA00023295"/>
    </source>
</evidence>
<organism evidence="11 12">
    <name type="scientific">Maritalea porphyrae</name>
    <dbReference type="NCBI Taxonomy" id="880732"/>
    <lineage>
        <taxon>Bacteria</taxon>
        <taxon>Pseudomonadati</taxon>
        <taxon>Pseudomonadota</taxon>
        <taxon>Alphaproteobacteria</taxon>
        <taxon>Hyphomicrobiales</taxon>
        <taxon>Devosiaceae</taxon>
        <taxon>Maritalea</taxon>
    </lineage>
</organism>
<proteinExistence type="inferred from homology"/>
<keyword evidence="8 9" id="KW-0326">Glycosidase</keyword>
<dbReference type="PANTHER" id="PTHR32092:SF2">
    <property type="entry name" value="ALPHA-GALACTURONIDASE"/>
    <property type="match status" value="1"/>
</dbReference>
<dbReference type="PANTHER" id="PTHR32092">
    <property type="entry name" value="6-PHOSPHO-BETA-GLUCOSIDASE-RELATED"/>
    <property type="match status" value="1"/>
</dbReference>
<dbReference type="InterPro" id="IPR001088">
    <property type="entry name" value="Glyco_hydro_4"/>
</dbReference>
<evidence type="ECO:0000256" key="9">
    <source>
        <dbReference type="RuleBase" id="RU361152"/>
    </source>
</evidence>
<keyword evidence="7" id="KW-0119">Carbohydrate metabolism</keyword>
<evidence type="ECO:0000256" key="1">
    <source>
        <dbReference type="ARBA" id="ARBA00001936"/>
    </source>
</evidence>
<dbReference type="Proteomes" id="UP001161405">
    <property type="component" value="Unassembled WGS sequence"/>
</dbReference>
<dbReference type="EMBL" id="BSNI01000002">
    <property type="protein sequence ID" value="GLQ16536.1"/>
    <property type="molecule type" value="Genomic_DNA"/>
</dbReference>
<evidence type="ECO:0000256" key="3">
    <source>
        <dbReference type="ARBA" id="ARBA00022723"/>
    </source>
</evidence>
<evidence type="ECO:0000313" key="12">
    <source>
        <dbReference type="Proteomes" id="UP001161405"/>
    </source>
</evidence>
<keyword evidence="12" id="KW-1185">Reference proteome</keyword>
<dbReference type="InterPro" id="IPR053715">
    <property type="entry name" value="GH4_Enzyme_sf"/>
</dbReference>
<dbReference type="Pfam" id="PF11975">
    <property type="entry name" value="Glyco_hydro_4C"/>
    <property type="match status" value="1"/>
</dbReference>
<dbReference type="PRINTS" id="PR00732">
    <property type="entry name" value="GLHYDRLASE4"/>
</dbReference>
<dbReference type="InterPro" id="IPR015955">
    <property type="entry name" value="Lactate_DH/Glyco_Ohase_4_C"/>
</dbReference>
<dbReference type="InterPro" id="IPR022616">
    <property type="entry name" value="Glyco_hydro_4_C"/>
</dbReference>
<dbReference type="Pfam" id="PF02056">
    <property type="entry name" value="Glyco_hydro_4"/>
    <property type="match status" value="1"/>
</dbReference>
<reference evidence="11" key="2">
    <citation type="submission" date="2023-01" db="EMBL/GenBank/DDBJ databases">
        <title>Draft genome sequence of Maritalea porphyrae strain NBRC 107169.</title>
        <authorList>
            <person name="Sun Q."/>
            <person name="Mori K."/>
        </authorList>
    </citation>
    <scope>NUCLEOTIDE SEQUENCE</scope>
    <source>
        <strain evidence="11">NBRC 107169</strain>
    </source>
</reference>
<comment type="similarity">
    <text evidence="2 9">Belongs to the glycosyl hydrolase 4 family.</text>
</comment>
<keyword evidence="4 9" id="KW-0378">Hydrolase</keyword>
<keyword evidence="5 9" id="KW-0520">NAD</keyword>
<comment type="cofactor">
    <cofactor evidence="1">
        <name>Mn(2+)</name>
        <dbReference type="ChEBI" id="CHEBI:29035"/>
    </cofactor>
</comment>
<evidence type="ECO:0000256" key="6">
    <source>
        <dbReference type="ARBA" id="ARBA00023211"/>
    </source>
</evidence>
<evidence type="ECO:0000256" key="5">
    <source>
        <dbReference type="ARBA" id="ARBA00023027"/>
    </source>
</evidence>
<name>A0ABQ5UQ99_9HYPH</name>
<dbReference type="SUPFAM" id="SSF56327">
    <property type="entry name" value="LDH C-terminal domain-like"/>
    <property type="match status" value="1"/>
</dbReference>
<evidence type="ECO:0000313" key="11">
    <source>
        <dbReference type="EMBL" id="GLQ16536.1"/>
    </source>
</evidence>
<evidence type="ECO:0000256" key="2">
    <source>
        <dbReference type="ARBA" id="ARBA00010141"/>
    </source>
</evidence>
<protein>
    <submittedName>
        <fullName evidence="11">Alpha-galacturonidase</fullName>
    </submittedName>
</protein>
<feature type="domain" description="Glycosyl hydrolase family 4 C-terminal" evidence="10">
    <location>
        <begin position="183"/>
        <end position="408"/>
    </location>
</feature>
<evidence type="ECO:0000256" key="4">
    <source>
        <dbReference type="ARBA" id="ARBA00022801"/>
    </source>
</evidence>
<reference evidence="11" key="1">
    <citation type="journal article" date="2014" name="Int. J. Syst. Evol. Microbiol.">
        <title>Complete genome of a new Firmicutes species belonging to the dominant human colonic microbiota ('Ruminococcus bicirculans') reveals two chromosomes and a selective capacity to utilize plant glucans.</title>
        <authorList>
            <consortium name="NISC Comparative Sequencing Program"/>
            <person name="Wegmann U."/>
            <person name="Louis P."/>
            <person name="Goesmann A."/>
            <person name="Henrissat B."/>
            <person name="Duncan S.H."/>
            <person name="Flint H.J."/>
        </authorList>
    </citation>
    <scope>NUCLEOTIDE SEQUENCE</scope>
    <source>
        <strain evidence="11">NBRC 107169</strain>
    </source>
</reference>
<keyword evidence="6" id="KW-0464">Manganese</keyword>
<gene>
    <name evidence="11" type="primary">lplD</name>
    <name evidence="11" type="ORF">GCM10007879_07850</name>
</gene>
<evidence type="ECO:0000256" key="7">
    <source>
        <dbReference type="ARBA" id="ARBA00023277"/>
    </source>
</evidence>
<dbReference type="InterPro" id="IPR036291">
    <property type="entry name" value="NAD(P)-bd_dom_sf"/>
</dbReference>
<sequence>MADLAVDDRLAAEVRLFDIDKSAADRNAAIGNRFADCSNGAAARYKSYSSLEEALNGAEIVVISILPGSLDDMAADIEIPARYGVSQSVGDTVGPGGFMRAMRAIPMIADIGLAIKRCSPDAYVCNLTNPMSVLTGALHKVFPGIRAWGECHEVTKIRKLVAALANKNADSASFTHRDVEVNVLGINHFTFVDKISVRGKDMLPQYREFSNENRQSGWTDPSEISSDAEHDRFFGSRNLVSFDLLQRFGMPAAAGDRHLAEFLPGRYYLEDPESWGFALTPIEYRKKDRAIKIARLEQAARGEAPLFGKKSDEALTDQIVALMSGQPFISNVNLPNVGQIAGLADGTIVETNAVFSGRGIQPIFSGSLPPALLEIIKDHAQRQTNLLDAVLTSDVAPLVELFASDPLVRHLPKAQARALYTQMVAATSHLLPKEIARAA</sequence>
<dbReference type="SUPFAM" id="SSF51735">
    <property type="entry name" value="NAD(P)-binding Rossmann-fold domains"/>
    <property type="match status" value="1"/>
</dbReference>
<comment type="caution">
    <text evidence="11">The sequence shown here is derived from an EMBL/GenBank/DDBJ whole genome shotgun (WGS) entry which is preliminary data.</text>
</comment>
<comment type="cofactor">
    <cofactor evidence="9">
        <name>NAD(+)</name>
        <dbReference type="ChEBI" id="CHEBI:57540"/>
    </cofactor>
    <text evidence="9">Binds 1 NAD(+) per subunit.</text>
</comment>